<dbReference type="InterPro" id="IPR006093">
    <property type="entry name" value="Oxy_OxRdtase_FAD_BS"/>
</dbReference>
<dbReference type="InterPro" id="IPR016164">
    <property type="entry name" value="FAD-linked_Oxase-like_C"/>
</dbReference>
<reference evidence="7 8" key="1">
    <citation type="submission" date="2014-03" db="EMBL/GenBank/DDBJ databases">
        <title>Bradyrhizobium valentinum sp. nov., isolated from effective nodules of Lupinus mariae-josephae, a lupine endemic of basic-lime soils in Eastern Spain.</title>
        <authorList>
            <person name="Duran D."/>
            <person name="Rey L."/>
            <person name="Navarro A."/>
            <person name="Busquets A."/>
            <person name="Imperial J."/>
            <person name="Ruiz-Argueso T."/>
        </authorList>
    </citation>
    <scope>NUCLEOTIDE SEQUENCE [LARGE SCALE GENOMIC DNA]</scope>
    <source>
        <strain evidence="7 8">LmjM3</strain>
    </source>
</reference>
<dbReference type="PANTHER" id="PTHR13878">
    <property type="entry name" value="GULONOLACTONE OXIDASE"/>
    <property type="match status" value="1"/>
</dbReference>
<accession>A0A0R3LVB4</accession>
<dbReference type="AlphaFoldDB" id="A0A0R3LVB4"/>
<keyword evidence="8" id="KW-1185">Reference proteome</keyword>
<evidence type="ECO:0000259" key="6">
    <source>
        <dbReference type="PROSITE" id="PS51387"/>
    </source>
</evidence>
<dbReference type="InterPro" id="IPR006094">
    <property type="entry name" value="Oxid_FAD_bind_N"/>
</dbReference>
<dbReference type="InterPro" id="IPR016170">
    <property type="entry name" value="Cytok_DH_C_sf"/>
</dbReference>
<gene>
    <name evidence="7" type="ORF">CP49_00150</name>
</gene>
<evidence type="ECO:0000313" key="8">
    <source>
        <dbReference type="Proteomes" id="UP000051913"/>
    </source>
</evidence>
<dbReference type="InterPro" id="IPR016169">
    <property type="entry name" value="FAD-bd_PCMH_sub2"/>
</dbReference>
<evidence type="ECO:0000256" key="2">
    <source>
        <dbReference type="ARBA" id="ARBA00005466"/>
    </source>
</evidence>
<dbReference type="PROSITE" id="PS00862">
    <property type="entry name" value="OX2_COVAL_FAD"/>
    <property type="match status" value="1"/>
</dbReference>
<organism evidence="7 8">
    <name type="scientific">Bradyrhizobium valentinum</name>
    <dbReference type="NCBI Taxonomy" id="1518501"/>
    <lineage>
        <taxon>Bacteria</taxon>
        <taxon>Pseudomonadati</taxon>
        <taxon>Pseudomonadota</taxon>
        <taxon>Alphaproteobacteria</taxon>
        <taxon>Hyphomicrobiales</taxon>
        <taxon>Nitrobacteraceae</taxon>
        <taxon>Bradyrhizobium</taxon>
    </lineage>
</organism>
<feature type="domain" description="FAD-binding PCMH-type" evidence="6">
    <location>
        <begin position="62"/>
        <end position="232"/>
    </location>
</feature>
<dbReference type="InterPro" id="IPR006311">
    <property type="entry name" value="TAT_signal"/>
</dbReference>
<dbReference type="PROSITE" id="PS51387">
    <property type="entry name" value="FAD_PCMH"/>
    <property type="match status" value="1"/>
</dbReference>
<evidence type="ECO:0000256" key="5">
    <source>
        <dbReference type="ARBA" id="ARBA00023002"/>
    </source>
</evidence>
<evidence type="ECO:0000256" key="4">
    <source>
        <dbReference type="ARBA" id="ARBA00022827"/>
    </source>
</evidence>
<evidence type="ECO:0000256" key="3">
    <source>
        <dbReference type="ARBA" id="ARBA00022630"/>
    </source>
</evidence>
<dbReference type="Pfam" id="PF01565">
    <property type="entry name" value="FAD_binding_4"/>
    <property type="match status" value="1"/>
</dbReference>
<dbReference type="Gene3D" id="3.30.465.10">
    <property type="match status" value="1"/>
</dbReference>
<comment type="caution">
    <text evidence="7">The sequence shown here is derived from an EMBL/GenBank/DDBJ whole genome shotgun (WGS) entry which is preliminary data.</text>
</comment>
<comment type="cofactor">
    <cofactor evidence="1">
        <name>FAD</name>
        <dbReference type="ChEBI" id="CHEBI:57692"/>
    </cofactor>
</comment>
<dbReference type="Gene3D" id="3.30.43.10">
    <property type="entry name" value="Uridine Diphospho-n-acetylenolpyruvylglucosamine Reductase, domain 2"/>
    <property type="match status" value="1"/>
</dbReference>
<dbReference type="PROSITE" id="PS51318">
    <property type="entry name" value="TAT"/>
    <property type="match status" value="1"/>
</dbReference>
<keyword evidence="3" id="KW-0285">Flavoprotein</keyword>
<protein>
    <submittedName>
        <fullName evidence="7">FAD linked oxidase</fullName>
    </submittedName>
</protein>
<dbReference type="GO" id="GO:0019139">
    <property type="term" value="F:cytokinin dehydrogenase activity"/>
    <property type="evidence" value="ECO:0007669"/>
    <property type="project" value="InterPro"/>
</dbReference>
<dbReference type="Proteomes" id="UP000051913">
    <property type="component" value="Unassembled WGS sequence"/>
</dbReference>
<dbReference type="OrthoDB" id="9775082at2"/>
<sequence>MPSDRRMFLSAGLGVTAALASRASGLTTSAQAVSLESPPLPGDVSLDADARAATAHDFGRLIHRQPRGVLRPASSTDIATLMRWAKDHGVKVAARGQGHSIYGRALVENGIVVDMGAMNSIRDIKADRVVVDAGATWRDLFEATLAHGLTPPVLTNYLGLSIGGTIAVGGIGAASSRHGMQTDNVIALDVVTGDGNELSCSATENPDLFDSVRAGLGQCGIVTRATLRLERAPERIRRFQLFYRDLPSLTADQRRVLTEGRFDQLQGAVLPDGRGGWRYQLDGAVSYGSGSAPDDRAVLSGLSDERSAAVIADLTYREDALAFGKFENLLRSKGQWSNPQPWLLTFLRGSNAERVAGDILAGLTGDAVGPFGRITVYPLLTRAFRTPLVRLPAEDVVFVFNLIRIPASNDAAAAERMATENRALYDRIREAGGVLYPVSAFAMSPFDWEVHFTSGWPQLREAKRRYDPGHLLTPGYNVF</sequence>
<dbReference type="InterPro" id="IPR016167">
    <property type="entry name" value="FAD-bd_PCMH_sub1"/>
</dbReference>
<dbReference type="SUPFAM" id="SSF56176">
    <property type="entry name" value="FAD-binding/transporter-associated domain-like"/>
    <property type="match status" value="1"/>
</dbReference>
<keyword evidence="5" id="KW-0560">Oxidoreductase</keyword>
<dbReference type="InterPro" id="IPR036318">
    <property type="entry name" value="FAD-bd_PCMH-like_sf"/>
</dbReference>
<dbReference type="Gene3D" id="3.40.462.10">
    <property type="entry name" value="FAD-linked oxidases, C-terminal domain"/>
    <property type="match status" value="1"/>
</dbReference>
<dbReference type="Pfam" id="PF09265">
    <property type="entry name" value="Cytokin-bind"/>
    <property type="match status" value="1"/>
</dbReference>
<dbReference type="SUPFAM" id="SSF55103">
    <property type="entry name" value="FAD-linked oxidases, C-terminal domain"/>
    <property type="match status" value="1"/>
</dbReference>
<name>A0A0R3LVB4_9BRAD</name>
<dbReference type="InterPro" id="IPR016166">
    <property type="entry name" value="FAD-bd_PCMH"/>
</dbReference>
<dbReference type="RefSeq" id="WP_057851597.1">
    <property type="nucleotide sequence ID" value="NZ_LLXX01000119.1"/>
</dbReference>
<proteinExistence type="inferred from homology"/>
<keyword evidence="4" id="KW-0274">FAD</keyword>
<dbReference type="PANTHER" id="PTHR13878:SF53">
    <property type="entry name" value="CYTOKININ DEHYDROGENASE 6"/>
    <property type="match status" value="1"/>
</dbReference>
<dbReference type="InterPro" id="IPR050432">
    <property type="entry name" value="FAD-linked_Oxidoreductases_BP"/>
</dbReference>
<dbReference type="STRING" id="1518501.CQ10_10850"/>
<dbReference type="EMBL" id="LLXX01000119">
    <property type="protein sequence ID" value="KRR05043.1"/>
    <property type="molecule type" value="Genomic_DNA"/>
</dbReference>
<evidence type="ECO:0000256" key="1">
    <source>
        <dbReference type="ARBA" id="ARBA00001974"/>
    </source>
</evidence>
<dbReference type="InterPro" id="IPR015345">
    <property type="entry name" value="Cytokinin_DH_FAD/cytokin-bd"/>
</dbReference>
<evidence type="ECO:0000313" key="7">
    <source>
        <dbReference type="EMBL" id="KRR05043.1"/>
    </source>
</evidence>
<comment type="similarity">
    <text evidence="2">Belongs to the oxygen-dependent FAD-linked oxidoreductase family.</text>
</comment>
<dbReference type="GO" id="GO:0009690">
    <property type="term" value="P:cytokinin metabolic process"/>
    <property type="evidence" value="ECO:0007669"/>
    <property type="project" value="InterPro"/>
</dbReference>
<dbReference type="GO" id="GO:0071949">
    <property type="term" value="F:FAD binding"/>
    <property type="evidence" value="ECO:0007669"/>
    <property type="project" value="InterPro"/>
</dbReference>